<name>A0AAW1WR90_RUBAR</name>
<protein>
    <submittedName>
        <fullName evidence="1">Uncharacterized protein</fullName>
    </submittedName>
</protein>
<dbReference type="PANTHER" id="PTHR34836:SF1">
    <property type="entry name" value="OS09G0428600 PROTEIN"/>
    <property type="match status" value="1"/>
</dbReference>
<accession>A0AAW1WR90</accession>
<comment type="caution">
    <text evidence="1">The sequence shown here is derived from an EMBL/GenBank/DDBJ whole genome shotgun (WGS) entry which is preliminary data.</text>
</comment>
<gene>
    <name evidence="1" type="ORF">M0R45_023404</name>
</gene>
<keyword evidence="2" id="KW-1185">Reference proteome</keyword>
<dbReference type="EMBL" id="JBEDUW010000005">
    <property type="protein sequence ID" value="KAK9926159.1"/>
    <property type="molecule type" value="Genomic_DNA"/>
</dbReference>
<proteinExistence type="predicted"/>
<evidence type="ECO:0000313" key="2">
    <source>
        <dbReference type="Proteomes" id="UP001457282"/>
    </source>
</evidence>
<dbReference type="InterPro" id="IPR015683">
    <property type="entry name" value="Ionotropic_Glu_rcpt"/>
</dbReference>
<organism evidence="1 2">
    <name type="scientific">Rubus argutus</name>
    <name type="common">Southern blackberry</name>
    <dbReference type="NCBI Taxonomy" id="59490"/>
    <lineage>
        <taxon>Eukaryota</taxon>
        <taxon>Viridiplantae</taxon>
        <taxon>Streptophyta</taxon>
        <taxon>Embryophyta</taxon>
        <taxon>Tracheophyta</taxon>
        <taxon>Spermatophyta</taxon>
        <taxon>Magnoliopsida</taxon>
        <taxon>eudicotyledons</taxon>
        <taxon>Gunneridae</taxon>
        <taxon>Pentapetalae</taxon>
        <taxon>rosids</taxon>
        <taxon>fabids</taxon>
        <taxon>Rosales</taxon>
        <taxon>Rosaceae</taxon>
        <taxon>Rosoideae</taxon>
        <taxon>Rosoideae incertae sedis</taxon>
        <taxon>Rubus</taxon>
    </lineage>
</organism>
<dbReference type="AlphaFoldDB" id="A0AAW1WR90"/>
<dbReference type="PANTHER" id="PTHR34836">
    <property type="entry name" value="OS06G0188250 PROTEIN"/>
    <property type="match status" value="1"/>
</dbReference>
<reference evidence="1 2" key="1">
    <citation type="journal article" date="2023" name="G3 (Bethesda)">
        <title>A chromosome-length genome assembly and annotation of blackberry (Rubus argutus, cv. 'Hillquist').</title>
        <authorList>
            <person name="Bruna T."/>
            <person name="Aryal R."/>
            <person name="Dudchenko O."/>
            <person name="Sargent D.J."/>
            <person name="Mead D."/>
            <person name="Buti M."/>
            <person name="Cavallini A."/>
            <person name="Hytonen T."/>
            <person name="Andres J."/>
            <person name="Pham M."/>
            <person name="Weisz D."/>
            <person name="Mascagni F."/>
            <person name="Usai G."/>
            <person name="Natali L."/>
            <person name="Bassil N."/>
            <person name="Fernandez G.E."/>
            <person name="Lomsadze A."/>
            <person name="Armour M."/>
            <person name="Olukolu B."/>
            <person name="Poorten T."/>
            <person name="Britton C."/>
            <person name="Davik J."/>
            <person name="Ashrafi H."/>
            <person name="Aiden E.L."/>
            <person name="Borodovsky M."/>
            <person name="Worthington M."/>
        </authorList>
    </citation>
    <scope>NUCLEOTIDE SEQUENCE [LARGE SCALE GENOMIC DNA]</scope>
    <source>
        <strain evidence="1">PI 553951</strain>
    </source>
</reference>
<evidence type="ECO:0000313" key="1">
    <source>
        <dbReference type="EMBL" id="KAK9926159.1"/>
    </source>
</evidence>
<dbReference type="Proteomes" id="UP001457282">
    <property type="component" value="Unassembled WGS sequence"/>
</dbReference>
<sequence>MFVLSSSSYSVLASDRSLAMNPVNYGVGVLLDFDNGFGKMGLSCINMALSDFYASHPSYTTRLLLHQRNSPTDVVLVSVLRKQRELREKTRLCMCIELIKRPN</sequence>